<dbReference type="GO" id="GO:0006367">
    <property type="term" value="P:transcription initiation at RNA polymerase II promoter"/>
    <property type="evidence" value="ECO:0007669"/>
    <property type="project" value="TreeGrafter"/>
</dbReference>
<dbReference type="GO" id="GO:0003682">
    <property type="term" value="F:chromatin binding"/>
    <property type="evidence" value="ECO:0007669"/>
    <property type="project" value="TreeGrafter"/>
</dbReference>
<dbReference type="GO" id="GO:0006325">
    <property type="term" value="P:chromatin organization"/>
    <property type="evidence" value="ECO:0007669"/>
    <property type="project" value="UniProtKB-ARBA"/>
</dbReference>
<dbReference type="Pfam" id="PF00439">
    <property type="entry name" value="Bromodomain"/>
    <property type="match status" value="1"/>
</dbReference>
<dbReference type="Pfam" id="PF25316">
    <property type="entry name" value="TAF2_3rd"/>
    <property type="match status" value="1"/>
</dbReference>
<name>A0A177WJU1_BATDL</name>
<dbReference type="FunFam" id="1.10.390.10:FF:000011">
    <property type="entry name" value="Transcription initiation factor TFIID subunit"/>
    <property type="match status" value="1"/>
</dbReference>
<dbReference type="SUPFAM" id="SSF63737">
    <property type="entry name" value="Leukotriene A4 hydrolase N-terminal domain"/>
    <property type="match status" value="1"/>
</dbReference>
<evidence type="ECO:0000256" key="3">
    <source>
        <dbReference type="ARBA" id="ARBA00017363"/>
    </source>
</evidence>
<feature type="compositionally biased region" description="Low complexity" evidence="11">
    <location>
        <begin position="1132"/>
        <end position="1147"/>
    </location>
</feature>
<organism evidence="13 14">
    <name type="scientific">Batrachochytrium dendrobatidis (strain JEL423)</name>
    <dbReference type="NCBI Taxonomy" id="403673"/>
    <lineage>
        <taxon>Eukaryota</taxon>
        <taxon>Fungi</taxon>
        <taxon>Fungi incertae sedis</taxon>
        <taxon>Chytridiomycota</taxon>
        <taxon>Chytridiomycota incertae sedis</taxon>
        <taxon>Chytridiomycetes</taxon>
        <taxon>Rhizophydiales</taxon>
        <taxon>Rhizophydiales incertae sedis</taxon>
        <taxon>Batrachochytrium</taxon>
    </lineage>
</organism>
<dbReference type="eggNOG" id="KOG1932">
    <property type="taxonomic scope" value="Eukaryota"/>
</dbReference>
<dbReference type="PRINTS" id="PR00503">
    <property type="entry name" value="BROMODOMAIN"/>
</dbReference>
<dbReference type="InterPro" id="IPR036427">
    <property type="entry name" value="Bromodomain-like_sf"/>
</dbReference>
<dbReference type="InterPro" id="IPR042097">
    <property type="entry name" value="Aminopeptidase_N-like_N_sf"/>
</dbReference>
<dbReference type="Pfam" id="PF25577">
    <property type="entry name" value="TPR_TAF2_C"/>
    <property type="match status" value="2"/>
</dbReference>
<evidence type="ECO:0000256" key="9">
    <source>
        <dbReference type="ARBA" id="ARBA00076306"/>
    </source>
</evidence>
<evidence type="ECO:0000256" key="6">
    <source>
        <dbReference type="ARBA" id="ARBA00023163"/>
    </source>
</evidence>
<feature type="domain" description="Bromo" evidence="12">
    <location>
        <begin position="1225"/>
        <end position="1295"/>
    </location>
</feature>
<evidence type="ECO:0000256" key="4">
    <source>
        <dbReference type="ARBA" id="ARBA00023015"/>
    </source>
</evidence>
<dbReference type="Pfam" id="PF01433">
    <property type="entry name" value="Peptidase_M1"/>
    <property type="match status" value="1"/>
</dbReference>
<proteinExistence type="inferred from homology"/>
<keyword evidence="5 10" id="KW-0103">Bromodomain</keyword>
<sequence length="2295" mass="261134">MHLSNSKKPDNGELYIQVPPELECEKMQFEQATLDSSACYRSWTLVIEYIIQQPEVAITFVVSPTDVVPEKRAYPHMFIAPVHNQARWWMPCTDKIHDRLTYEFEITIPRTVSDVYSLSNGYADINHNGLKTLSQRQSRGLDHSLKMVAVCSGELVEQFVHPENACKSVWIYSIQTAMDAASVILAAGPFEILPIHGWGRPTLTTLRNTESALSDEELFENGIQRVGGKGLIFVLPDYKRDIRVSTFFLSQALEFFEQWTGSSFPFSSFKLVFVKESYPSIVTGSTIALASVDILVDETMIDQVYETRLHFAKSLASQWFGHYMAPNRWTDVWVLVGFTNWLAALFMRKMFGNNEFKYRLQQDINRVCELDVNQPPLCPDVSILGGAIDEDGSPAALTISSLISRNFYSNDSTFSARTELMMLKSPLVLNMLEKRMGKNLLQKIANKLMVSAMSGELPTGLSTTHFLKMVRKISGKLETKEFADQWIFRSGCPIFTIRYHFNRKKMVIELRVKQDCSNVDVIGANQRFSGAFMVRVQEPGGTFDTEVRIEEKTKQYDIIYHTKYKRIRRRAGKKYKKVADNDDDDDDEDVYYMEEDEKANDAIADAEAQNQDTNGNFNIIEPDRITFEWIRLDPDNVWICTKTFEQEDFMWNALLRKEKDIGAQSEAIVALSKIQSLASLNTITTFVRDHSHFYHLRLLAVSVLSKFDSDELYSTALGNLIKIYRDIFCISYDGPIIPKKNNFSSLQDYKLRLEIVRSLAKFVDARGATLPVVRMMFVNLLKYNDNSGNEYSDGEWVSLLVKLIGDAFIIRPRQDMSAHARTSKRSVLLASTDVEDFEILAGDKHLKAHMSDSLQSTLSPEDQQLFAEAHVQILRQFVRDKVIPSHQNAVTVSCLETLLKWQLVGLLPINLMLFLGYSRVGNFISIRRMAVECLIVLSSMGNSDITEYLVYLVFHESDRQFRYNIFKSMVSFFSISMYGHKPSVTIEQAVTTLSKHAVFLASRTAKEIRSPTSPRLWLLFLRLSEMAAECLESDPELYQLAMACASTVHPSGITLTLSQSLLSGKFNQNLKNQVPAYAQANTSFHSSMEGVAVVPSTSRAPLRMTFSGSNSSVSQNQEAETLQMDMNISTPSSDQKSSVFSNSNSVSETGTKKRSIRNRLIQQRAQTDDSSPAKSFVSTPVAGNTISTGSARSRQQTNSNTRLSFNTTSILQAQSLERMILDELMIRKDAAIFLYPVDATMYPDYYEKIEFPIDLHTIRERVQNSEYGSFQDFEKDIHQLFTNCFIYNKKGTMGHAVGKSLEAFYSRRSKDLLKASRPAIELDANAKPLSTPTRSRLLESEKKDGMPTKGQRNVGSLFTTWDIPQFPKSLPIAIARAERREHIRLQLHKLQNKRSSFASGALGVRQRYSRVLGQIGYEQLPLLPLQDIPEVEVHRDRRLQADSIINTNTNIDNSIQQNAEFESDTVELRENIRAIVTDIESLAWLSAEERQQLIFLVGTAISSSLLIVALAMPTTDSCYQKCLSRSDCWWQESLLCCDERRRVRSFNPKKIIKHASLELRSDYIVTRKFSISKPDAALSELQDMRQILEKISRPMSQLVAPQLIQRNVNSKSEIQNIGNSDLKSQGHVRSEQAAMSRQLKKELMQQQVNRQHKIISDDLIALLCKPQDPTQKSIVMAGEGELWEDQGDIELENDAVVELEYDDADIQVMATNATDDPLLQAHTEMSQYSRHKHIFSENSEPPKRYLRATKYIFSTAAPEPASESLKLYRLNEKPIPHISNLVTQSATSKLSDYISIAEKSSIRSFDSRFSTRVPKDFISLSAEHTTGIGELNNESENKVLGVLDEKLTRYKEVEELYDEIMKSVRGSHLETYEDEDQVFACPTAPLDSQIPLTDAFLGVKAVYRSKKIKQWQNKPTERIEMTRSTSAALRNKSSSAHTLRPRRQSAHVQADEFSVDRNAAMKKIQSSKHSMRYNYGGYIPKHLEEVSKKPKEEFCATDYADYLKHRVCDFLPNIIFQEMDDESVTFEQESASAVFAEDHQKALKKKHQEQAERLKKLFAYDKNYWNAGTIDYLSEIENQKDAESDAWQEIESSNNRNTNEVDSSVLETEPDLKHLNESKENFANSSTTTSEPNIEVFAQPKTNLLDTNSAKLIYGTHLISNPKANIQDPQAELELIWVTLKIPLDQKLDMAIKYGSHKFTKFATAIKLWKTASEYIIHREGILRQIESFEMTASDPSRFFGKGYTGSSAARLKEAEVREELMRRLHSLETKITNIASHIKYELRETLTYDGSCFT</sequence>
<dbReference type="GO" id="GO:0008270">
    <property type="term" value="F:zinc ion binding"/>
    <property type="evidence" value="ECO:0007669"/>
    <property type="project" value="InterPro"/>
</dbReference>
<evidence type="ECO:0000256" key="10">
    <source>
        <dbReference type="PROSITE-ProRule" id="PRU00035"/>
    </source>
</evidence>
<dbReference type="VEuPathDB" id="FungiDB:BDEG_23558"/>
<dbReference type="SUPFAM" id="SSF47370">
    <property type="entry name" value="Bromodomain"/>
    <property type="match status" value="1"/>
</dbReference>
<reference evidence="13 14" key="2">
    <citation type="submission" date="2016-05" db="EMBL/GenBank/DDBJ databases">
        <title>Lineage-specific infection strategies underlie the spectrum of fungal disease in amphibians.</title>
        <authorList>
            <person name="Cuomo C.A."/>
            <person name="Farrer R.A."/>
            <person name="James T."/>
            <person name="Longcore J."/>
            <person name="Birren B."/>
        </authorList>
    </citation>
    <scope>NUCLEOTIDE SEQUENCE [LARGE SCALE GENOMIC DNA]</scope>
    <source>
        <strain evidence="13 14">JEL423</strain>
    </source>
</reference>
<dbReference type="PROSITE" id="PS00633">
    <property type="entry name" value="BROMODOMAIN_1"/>
    <property type="match status" value="1"/>
</dbReference>
<comment type="subcellular location">
    <subcellularLocation>
        <location evidence="1">Nucleus</location>
    </subcellularLocation>
</comment>
<accession>A0A177WJU1</accession>
<evidence type="ECO:0000256" key="1">
    <source>
        <dbReference type="ARBA" id="ARBA00004123"/>
    </source>
</evidence>
<dbReference type="Proteomes" id="UP000077115">
    <property type="component" value="Unassembled WGS sequence"/>
</dbReference>
<dbReference type="InterPro" id="IPR027268">
    <property type="entry name" value="Peptidase_M4/M1_CTD_sf"/>
</dbReference>
<dbReference type="Gene3D" id="1.20.58.1520">
    <property type="match status" value="1"/>
</dbReference>
<dbReference type="SMART" id="SM00297">
    <property type="entry name" value="BROMO"/>
    <property type="match status" value="1"/>
</dbReference>
<dbReference type="eggNOG" id="KOG1474">
    <property type="taxonomic scope" value="Eukaryota"/>
</dbReference>
<dbReference type="InterPro" id="IPR014782">
    <property type="entry name" value="Peptidase_M1_dom"/>
</dbReference>
<dbReference type="PROSITE" id="PS50014">
    <property type="entry name" value="BROMODOMAIN_2"/>
    <property type="match status" value="1"/>
</dbReference>
<keyword evidence="6" id="KW-0804">Transcription</keyword>
<dbReference type="Gene3D" id="1.10.390.10">
    <property type="entry name" value="Neutral Protease Domain 2"/>
    <property type="match status" value="1"/>
</dbReference>
<feature type="compositionally biased region" description="Basic and acidic residues" evidence="11">
    <location>
        <begin position="1336"/>
        <end position="1346"/>
    </location>
</feature>
<gene>
    <name evidence="13" type="ORF">BDEG_23558</name>
</gene>
<keyword evidence="4" id="KW-0805">Transcription regulation</keyword>
<dbReference type="InterPro" id="IPR057345">
    <property type="entry name" value="Ig-like_TAF2"/>
</dbReference>
<dbReference type="GO" id="GO:0005669">
    <property type="term" value="C:transcription factor TFIID complex"/>
    <property type="evidence" value="ECO:0007669"/>
    <property type="project" value="InterPro"/>
</dbReference>
<evidence type="ECO:0000256" key="2">
    <source>
        <dbReference type="ARBA" id="ARBA00010937"/>
    </source>
</evidence>
<dbReference type="GO" id="GO:0008237">
    <property type="term" value="F:metallopeptidase activity"/>
    <property type="evidence" value="ECO:0007669"/>
    <property type="project" value="InterPro"/>
</dbReference>
<evidence type="ECO:0000256" key="7">
    <source>
        <dbReference type="ARBA" id="ARBA00023242"/>
    </source>
</evidence>
<dbReference type="PANTHER" id="PTHR15137:SF9">
    <property type="entry name" value="TRANSCRIPTION INITIATION FACTOR TFIID SUBUNIT 2"/>
    <property type="match status" value="1"/>
</dbReference>
<evidence type="ECO:0000256" key="8">
    <source>
        <dbReference type="ARBA" id="ARBA00025346"/>
    </source>
</evidence>
<feature type="compositionally biased region" description="Polar residues" evidence="11">
    <location>
        <begin position="1923"/>
        <end position="1937"/>
    </location>
</feature>
<dbReference type="GO" id="GO:0000976">
    <property type="term" value="F:transcription cis-regulatory region binding"/>
    <property type="evidence" value="ECO:0007669"/>
    <property type="project" value="TreeGrafter"/>
</dbReference>
<dbReference type="OrthoDB" id="308861at2759"/>
<dbReference type="InterPro" id="IPR001487">
    <property type="entry name" value="Bromodomain"/>
</dbReference>
<evidence type="ECO:0000256" key="11">
    <source>
        <dbReference type="SAM" id="MobiDB-lite"/>
    </source>
</evidence>
<feature type="compositionally biased region" description="Polar residues" evidence="11">
    <location>
        <begin position="1160"/>
        <end position="1201"/>
    </location>
</feature>
<dbReference type="SUPFAM" id="SSF55486">
    <property type="entry name" value="Metalloproteases ('zincins'), catalytic domain"/>
    <property type="match status" value="1"/>
</dbReference>
<feature type="region of interest" description="Disordered" evidence="11">
    <location>
        <begin position="1330"/>
        <end position="1351"/>
    </location>
</feature>
<keyword evidence="7" id="KW-0539">Nucleus</keyword>
<dbReference type="GO" id="GO:0016251">
    <property type="term" value="F:RNA polymerase II general transcription initiation factor activity"/>
    <property type="evidence" value="ECO:0007669"/>
    <property type="project" value="TreeGrafter"/>
</dbReference>
<evidence type="ECO:0000313" key="14">
    <source>
        <dbReference type="Proteomes" id="UP000077115"/>
    </source>
</evidence>
<dbReference type="Gene3D" id="1.20.920.10">
    <property type="entry name" value="Bromodomain-like"/>
    <property type="match status" value="1"/>
</dbReference>
<evidence type="ECO:0000256" key="5">
    <source>
        <dbReference type="ARBA" id="ARBA00023117"/>
    </source>
</evidence>
<dbReference type="InterPro" id="IPR057991">
    <property type="entry name" value="TPR_TAF2_C"/>
</dbReference>
<evidence type="ECO:0000313" key="13">
    <source>
        <dbReference type="EMBL" id="OAJ39730.1"/>
    </source>
</evidence>
<dbReference type="PANTHER" id="PTHR15137">
    <property type="entry name" value="TRANSCRIPTION INITIATION FACTOR TFIID"/>
    <property type="match status" value="1"/>
</dbReference>
<reference evidence="13 14" key="1">
    <citation type="submission" date="2006-10" db="EMBL/GenBank/DDBJ databases">
        <title>The Genome Sequence of Batrachochytrium dendrobatidis JEL423.</title>
        <authorList>
            <consortium name="The Broad Institute Genome Sequencing Platform"/>
            <person name="Birren B."/>
            <person name="Lander E."/>
            <person name="Galagan J."/>
            <person name="Cuomo C."/>
            <person name="Devon K."/>
            <person name="Jaffe D."/>
            <person name="Butler J."/>
            <person name="Alvarez P."/>
            <person name="Gnerre S."/>
            <person name="Grabherr M."/>
            <person name="Kleber M."/>
            <person name="Mauceli E."/>
            <person name="Brockman W."/>
            <person name="Young S."/>
            <person name="LaButti K."/>
            <person name="Sykes S."/>
            <person name="DeCaprio D."/>
            <person name="Crawford M."/>
            <person name="Koehrsen M."/>
            <person name="Engels R."/>
            <person name="Montgomery P."/>
            <person name="Pearson M."/>
            <person name="Howarth C."/>
            <person name="Larson L."/>
            <person name="White J."/>
            <person name="O'Leary S."/>
            <person name="Kodira C."/>
            <person name="Zeng Q."/>
            <person name="Yandava C."/>
            <person name="Alvarado L."/>
            <person name="Longcore J."/>
            <person name="James T."/>
        </authorList>
    </citation>
    <scope>NUCLEOTIDE SEQUENCE [LARGE SCALE GENOMIC DNA]</scope>
    <source>
        <strain evidence="13 14">JEL423</strain>
    </source>
</reference>
<comment type="similarity">
    <text evidence="2">Belongs to the TAF2 family.</text>
</comment>
<feature type="region of interest" description="Disordered" evidence="11">
    <location>
        <begin position="1923"/>
        <end position="1949"/>
    </location>
</feature>
<dbReference type="InterPro" id="IPR037813">
    <property type="entry name" value="TAF2"/>
</dbReference>
<dbReference type="InterPro" id="IPR018359">
    <property type="entry name" value="Bromodomain_CS"/>
</dbReference>
<comment type="function">
    <text evidence="8">Functions as a component of the DNA-binding general transcription factor complex TFIID. Binding of TFIID to a promoter (with or without TATA element) is the initial step in pre-initiation complex (PIC) formation. TFIID plays a key role in the regulation of gene expression by RNA polymerase II through different activities such as transcription activator interaction, core promoter recognition and selectivity, TFIIA and TFIIB interaction, chromatin modification (histone acetylation by TAF1), facilitation of DNA opening and initiation of transcription.</text>
</comment>
<dbReference type="CDD" id="cd09839">
    <property type="entry name" value="M1_like_TAF2"/>
    <property type="match status" value="1"/>
</dbReference>
<dbReference type="Gene3D" id="2.60.40.1730">
    <property type="entry name" value="tricorn interacting facor f3 domain"/>
    <property type="match status" value="1"/>
</dbReference>
<protein>
    <recommendedName>
        <fullName evidence="3">Transcription initiation factor TFIID subunit 2</fullName>
    </recommendedName>
    <alternativeName>
        <fullName evidence="9">TBP-associated factor 2</fullName>
    </alternativeName>
</protein>
<dbReference type="STRING" id="403673.A0A177WJU1"/>
<evidence type="ECO:0000259" key="12">
    <source>
        <dbReference type="PROSITE" id="PS50014"/>
    </source>
</evidence>
<dbReference type="EMBL" id="DS022303">
    <property type="protein sequence ID" value="OAJ39730.1"/>
    <property type="molecule type" value="Genomic_DNA"/>
</dbReference>
<feature type="region of interest" description="Disordered" evidence="11">
    <location>
        <begin position="1128"/>
        <end position="1201"/>
    </location>
</feature>
<dbReference type="CDD" id="cd04369">
    <property type="entry name" value="Bromodomain"/>
    <property type="match status" value="1"/>
</dbReference>